<dbReference type="Proteomes" id="UP000436006">
    <property type="component" value="Unassembled WGS sequence"/>
</dbReference>
<dbReference type="RefSeq" id="WP_157589232.1">
    <property type="nucleotide sequence ID" value="NZ_WPIN01000015.1"/>
</dbReference>
<proteinExistence type="predicted"/>
<reference evidence="1 2" key="1">
    <citation type="submission" date="2019-12" db="EMBL/GenBank/DDBJ databases">
        <title>Spirosoma sp. HMF4905 genome sequencing and assembly.</title>
        <authorList>
            <person name="Kang H."/>
            <person name="Cha I."/>
            <person name="Kim H."/>
            <person name="Joh K."/>
        </authorList>
    </citation>
    <scope>NUCLEOTIDE SEQUENCE [LARGE SCALE GENOMIC DNA]</scope>
    <source>
        <strain evidence="1 2">HMF4905</strain>
    </source>
</reference>
<organism evidence="1 2">
    <name type="scientific">Spirosoma arboris</name>
    <dbReference type="NCBI Taxonomy" id="2682092"/>
    <lineage>
        <taxon>Bacteria</taxon>
        <taxon>Pseudomonadati</taxon>
        <taxon>Bacteroidota</taxon>
        <taxon>Cytophagia</taxon>
        <taxon>Cytophagales</taxon>
        <taxon>Cytophagaceae</taxon>
        <taxon>Spirosoma</taxon>
    </lineage>
</organism>
<evidence type="ECO:0000313" key="1">
    <source>
        <dbReference type="EMBL" id="MVM34413.1"/>
    </source>
</evidence>
<evidence type="ECO:0000313" key="2">
    <source>
        <dbReference type="Proteomes" id="UP000436006"/>
    </source>
</evidence>
<comment type="caution">
    <text evidence="1">The sequence shown here is derived from an EMBL/GenBank/DDBJ whole genome shotgun (WGS) entry which is preliminary data.</text>
</comment>
<dbReference type="AlphaFoldDB" id="A0A7K1SL44"/>
<keyword evidence="2" id="KW-1185">Reference proteome</keyword>
<name>A0A7K1SL44_9BACT</name>
<accession>A0A7K1SL44</accession>
<sequence>MNRYTYHGDRMTDPTLKSQLCTAVMNGEKCIRGTNGNMLVQFDNGRVANVIGRLLRKIKNDTSN</sequence>
<dbReference type="EMBL" id="WPIN01000015">
    <property type="protein sequence ID" value="MVM34413.1"/>
    <property type="molecule type" value="Genomic_DNA"/>
</dbReference>
<protein>
    <submittedName>
        <fullName evidence="1">Uncharacterized protein</fullName>
    </submittedName>
</protein>
<gene>
    <name evidence="1" type="ORF">GO755_30555</name>
</gene>